<evidence type="ECO:0000256" key="1">
    <source>
        <dbReference type="ARBA" id="ARBA00006484"/>
    </source>
</evidence>
<keyword evidence="2" id="KW-0521">NADP</keyword>
<dbReference type="EMBL" id="HBHI01028310">
    <property type="protein sequence ID" value="CAD9698147.1"/>
    <property type="molecule type" value="Transcribed_RNA"/>
</dbReference>
<dbReference type="Pfam" id="PF00106">
    <property type="entry name" value="adh_short"/>
    <property type="match status" value="2"/>
</dbReference>
<evidence type="ECO:0000256" key="2">
    <source>
        <dbReference type="ARBA" id="ARBA00022857"/>
    </source>
</evidence>
<evidence type="ECO:0000256" key="5">
    <source>
        <dbReference type="SAM" id="SignalP"/>
    </source>
</evidence>
<keyword evidence="5" id="KW-0732">Signal</keyword>
<proteinExistence type="inferred from homology"/>
<name>A0A7S2SEX2_9STRA</name>
<reference evidence="6" key="1">
    <citation type="submission" date="2021-01" db="EMBL/GenBank/DDBJ databases">
        <authorList>
            <person name="Corre E."/>
            <person name="Pelletier E."/>
            <person name="Niang G."/>
            <person name="Scheremetjew M."/>
            <person name="Finn R."/>
            <person name="Kale V."/>
            <person name="Holt S."/>
            <person name="Cochrane G."/>
            <person name="Meng A."/>
            <person name="Brown T."/>
            <person name="Cohen L."/>
        </authorList>
    </citation>
    <scope>NUCLEOTIDE SEQUENCE</scope>
    <source>
        <strain evidence="6">CCMP1452</strain>
    </source>
</reference>
<accession>A0A7S2SEX2</accession>
<dbReference type="PRINTS" id="PR00080">
    <property type="entry name" value="SDRFAMILY"/>
</dbReference>
<dbReference type="AlphaFoldDB" id="A0A7S2SEX2"/>
<protein>
    <submittedName>
        <fullName evidence="6">Uncharacterized protein</fullName>
    </submittedName>
</protein>
<evidence type="ECO:0000256" key="3">
    <source>
        <dbReference type="ARBA" id="ARBA00023002"/>
    </source>
</evidence>
<dbReference type="PRINTS" id="PR00081">
    <property type="entry name" value="GDHRDH"/>
</dbReference>
<keyword evidence="3" id="KW-0560">Oxidoreductase</keyword>
<dbReference type="PANTHER" id="PTHR43963">
    <property type="entry name" value="CARBONYL REDUCTASE 1-RELATED"/>
    <property type="match status" value="1"/>
</dbReference>
<dbReference type="PANTHER" id="PTHR43963:SF6">
    <property type="entry name" value="CHAIN DEHYDROGENASE FAMILY PROTEIN, PUTATIVE (AFU_ORTHOLOGUE AFUA_3G15350)-RELATED"/>
    <property type="match status" value="1"/>
</dbReference>
<comment type="similarity">
    <text evidence="1 4">Belongs to the short-chain dehydrogenases/reductases (SDR) family.</text>
</comment>
<dbReference type="InterPro" id="IPR036291">
    <property type="entry name" value="NAD(P)-bd_dom_sf"/>
</dbReference>
<sequence>MGHTILYLFTIILSIMSISAMSTTATAAVSSVVGRVAVVTGGNKGIGYHIALQLASSGLFEHVILGCRNAALGADAVTRIQKELQSKTKGRTNVDCWPLIIGDKVSHESFCASMEDRFGKMDLLVNNAGIAYKNADPTPFNIQCQPTLDINFRGTVDFTETMLPLLRRGQDARMVNVASMAGGLRQLQSNQFKDKFSSDALTMSELRQLVDQFQSNVMDGTHIENGWGSSNYGMSKLALIAATKVWARNEMNHTVKVNCCCPGYCDTDMTSHKGPRHPSEGAKNAILPATMQNCPTGQYFSNYEISQW</sequence>
<evidence type="ECO:0000313" key="6">
    <source>
        <dbReference type="EMBL" id="CAD9698147.1"/>
    </source>
</evidence>
<dbReference type="GO" id="GO:0016491">
    <property type="term" value="F:oxidoreductase activity"/>
    <property type="evidence" value="ECO:0007669"/>
    <property type="project" value="UniProtKB-KW"/>
</dbReference>
<dbReference type="SUPFAM" id="SSF51735">
    <property type="entry name" value="NAD(P)-binding Rossmann-fold domains"/>
    <property type="match status" value="1"/>
</dbReference>
<feature type="signal peptide" evidence="5">
    <location>
        <begin position="1"/>
        <end position="20"/>
    </location>
</feature>
<dbReference type="InterPro" id="IPR002347">
    <property type="entry name" value="SDR_fam"/>
</dbReference>
<organism evidence="6">
    <name type="scientific">Eucampia antarctica</name>
    <dbReference type="NCBI Taxonomy" id="49252"/>
    <lineage>
        <taxon>Eukaryota</taxon>
        <taxon>Sar</taxon>
        <taxon>Stramenopiles</taxon>
        <taxon>Ochrophyta</taxon>
        <taxon>Bacillariophyta</taxon>
        <taxon>Mediophyceae</taxon>
        <taxon>Biddulphiophycidae</taxon>
        <taxon>Hemiaulales</taxon>
        <taxon>Hemiaulaceae</taxon>
        <taxon>Eucampia</taxon>
    </lineage>
</organism>
<feature type="chain" id="PRO_5030616407" evidence="5">
    <location>
        <begin position="21"/>
        <end position="308"/>
    </location>
</feature>
<dbReference type="Gene3D" id="3.40.50.720">
    <property type="entry name" value="NAD(P)-binding Rossmann-like Domain"/>
    <property type="match status" value="1"/>
</dbReference>
<gene>
    <name evidence="6" type="ORF">EANT1437_LOCUS14501</name>
</gene>
<evidence type="ECO:0000256" key="4">
    <source>
        <dbReference type="RuleBase" id="RU000363"/>
    </source>
</evidence>